<dbReference type="EMBL" id="HBUF01384260">
    <property type="protein sequence ID" value="CAG6731525.1"/>
    <property type="molecule type" value="Transcribed_RNA"/>
</dbReference>
<evidence type="ECO:0000313" key="1">
    <source>
        <dbReference type="EMBL" id="CAG6731525.1"/>
    </source>
</evidence>
<sequence>MFQSPLSSHLSYPKLSTMYLEPISCCLIGLISICSAAWVNFDTWESRSDYDLFSHYYSKLDYNYRNPLFTNDYLSFETMPSTTETKTPRFFKRHYQKFKKFINRTVINKYRVRERFDKFDKHRVIRNIFKRIKRILYENAPPEEKFEFFPDNPDSSNHLEAATWANELPWSKQTGGGSS</sequence>
<name>A0A8D8YMA5_9HEMI</name>
<reference evidence="1" key="1">
    <citation type="submission" date="2021-05" db="EMBL/GenBank/DDBJ databases">
        <authorList>
            <person name="Alioto T."/>
            <person name="Alioto T."/>
            <person name="Gomez Garrido J."/>
        </authorList>
    </citation>
    <scope>NUCLEOTIDE SEQUENCE</scope>
</reference>
<organism evidence="1">
    <name type="scientific">Cacopsylla melanoneura</name>
    <dbReference type="NCBI Taxonomy" id="428564"/>
    <lineage>
        <taxon>Eukaryota</taxon>
        <taxon>Metazoa</taxon>
        <taxon>Ecdysozoa</taxon>
        <taxon>Arthropoda</taxon>
        <taxon>Hexapoda</taxon>
        <taxon>Insecta</taxon>
        <taxon>Pterygota</taxon>
        <taxon>Neoptera</taxon>
        <taxon>Paraneoptera</taxon>
        <taxon>Hemiptera</taxon>
        <taxon>Sternorrhyncha</taxon>
        <taxon>Psylloidea</taxon>
        <taxon>Psyllidae</taxon>
        <taxon>Psyllinae</taxon>
        <taxon>Cacopsylla</taxon>
    </lineage>
</organism>
<dbReference type="AlphaFoldDB" id="A0A8D8YMA5"/>
<protein>
    <submittedName>
        <fullName evidence="1">Uncharacterized protein</fullName>
    </submittedName>
</protein>
<proteinExistence type="predicted"/>
<accession>A0A8D8YMA5</accession>